<dbReference type="Ensembl" id="ENSSDUT00000016926.1">
    <property type="protein sequence ID" value="ENSSDUP00000016620.1"/>
    <property type="gene ID" value="ENSSDUG00000012156.1"/>
</dbReference>
<dbReference type="AlphaFoldDB" id="A0A3B4UFZ2"/>
<sequence length="732" mass="80574">MAGLHGRGTIMEHTGSCRERLTTTECFHGLTDAYRCFLTGSSPRQSAADMAGVIFCGVCGPVPGENRERAPAERCHENVVELTCISVSLVEKMSCLVSQSQPPEVTVYCGETLRLLFEHMDLMSQLVRQFQSEEHIISHLAAKSVSSYVVYNLQKSGTVNLVWQQKCVQTFHSSPPGPELDACLWSLTEVLKRLLKAAHQEILGKLLAAFDSSLCALCSKFLPDKREEVTQCPVDFTSSSHWGTTCCLLLDLLEALTASSLICDAGLKSQRLTHIHSSALLTTVRCSSEYFVKKRAMLLLKRAVLQKAGEDWALGDVPSTGPKYEHFSSDMNTLAETVLTAVVANWLETVQVESASFFGGTRYIPGDDGQKPDSVMLRAVSLLLLKSMELHIQTAQIEVDCAIEVNGYLQSLWGFLRRCSVQLKEATHLCSWVSLLFGEQDDDMMEAAKALLSIFLHHRRSSGLDDFTVVEAACASGCNPHCHFLLLLQSISFNHSILLDFLISTETCFLEYFVRYLKYLRADWQGFTAACERVSVSHCHLSLLETLTGSRGGDTSALAYKGAPDRVESSSCFQPTAVIPPGERVGLVSGLRLVEYDSSDESESESMEISEDAPGASAPPVFTRQKQYESSDSAGLLSEPNSTLERRPGGLSLAVSQSEQTSCTNMAPVSRQVTCETLSRAVVCLSELRQVVTRLQMKKLFPYNPSSLLKLLAQVDNCSQQAHQPHLSQFNK</sequence>
<feature type="region of interest" description="Disordered" evidence="1">
    <location>
        <begin position="598"/>
        <end position="620"/>
    </location>
</feature>
<organism evidence="4 5">
    <name type="scientific">Seriola dumerili</name>
    <name type="common">Greater amberjack</name>
    <name type="synonym">Caranx dumerili</name>
    <dbReference type="NCBI Taxonomy" id="41447"/>
    <lineage>
        <taxon>Eukaryota</taxon>
        <taxon>Metazoa</taxon>
        <taxon>Chordata</taxon>
        <taxon>Craniata</taxon>
        <taxon>Vertebrata</taxon>
        <taxon>Euteleostomi</taxon>
        <taxon>Actinopterygii</taxon>
        <taxon>Neopterygii</taxon>
        <taxon>Teleostei</taxon>
        <taxon>Neoteleostei</taxon>
        <taxon>Acanthomorphata</taxon>
        <taxon>Carangaria</taxon>
        <taxon>Carangiformes</taxon>
        <taxon>Carangidae</taxon>
        <taxon>Seriola</taxon>
    </lineage>
</organism>
<feature type="domain" description="Protein Lines N-terminal" evidence="2">
    <location>
        <begin position="188"/>
        <end position="531"/>
    </location>
</feature>
<reference evidence="4" key="2">
    <citation type="submission" date="2025-09" db="UniProtKB">
        <authorList>
            <consortium name="Ensembl"/>
        </authorList>
    </citation>
    <scope>IDENTIFICATION</scope>
</reference>
<protein>
    <submittedName>
        <fullName evidence="4">Lines homolog 1</fullName>
    </submittedName>
</protein>
<evidence type="ECO:0000313" key="4">
    <source>
        <dbReference type="Ensembl" id="ENSSDUP00000016620.1"/>
    </source>
</evidence>
<dbReference type="Pfam" id="PF14694">
    <property type="entry name" value="LINES_N"/>
    <property type="match status" value="1"/>
</dbReference>
<proteinExistence type="predicted"/>
<feature type="compositionally biased region" description="Acidic residues" evidence="1">
    <location>
        <begin position="598"/>
        <end position="611"/>
    </location>
</feature>
<evidence type="ECO:0000259" key="3">
    <source>
        <dbReference type="Pfam" id="PF14695"/>
    </source>
</evidence>
<dbReference type="Pfam" id="PF14695">
    <property type="entry name" value="LINES_C"/>
    <property type="match status" value="1"/>
</dbReference>
<accession>A0A3B4UFZ2</accession>
<reference evidence="4" key="1">
    <citation type="submission" date="2025-08" db="UniProtKB">
        <authorList>
            <consortium name="Ensembl"/>
        </authorList>
    </citation>
    <scope>IDENTIFICATION</scope>
</reference>
<evidence type="ECO:0000313" key="5">
    <source>
        <dbReference type="Proteomes" id="UP000261420"/>
    </source>
</evidence>
<evidence type="ECO:0000259" key="2">
    <source>
        <dbReference type="Pfam" id="PF14694"/>
    </source>
</evidence>
<dbReference type="InterPro" id="IPR024875">
    <property type="entry name" value="Protein_Lines"/>
</dbReference>
<dbReference type="Proteomes" id="UP000261420">
    <property type="component" value="Unplaced"/>
</dbReference>
<name>A0A3B4UFZ2_SERDU</name>
<feature type="region of interest" description="Disordered" evidence="1">
    <location>
        <begin position="630"/>
        <end position="649"/>
    </location>
</feature>
<keyword evidence="5" id="KW-1185">Reference proteome</keyword>
<feature type="domain" description="Protein Lines C-terminal" evidence="3">
    <location>
        <begin position="681"/>
        <end position="717"/>
    </location>
</feature>
<dbReference type="InterPro" id="IPR029415">
    <property type="entry name" value="Lines_C"/>
</dbReference>
<dbReference type="GeneTree" id="ENSGT00390000001790"/>
<feature type="compositionally biased region" description="Polar residues" evidence="1">
    <location>
        <begin position="630"/>
        <end position="643"/>
    </location>
</feature>
<dbReference type="OMA" id="FYRIVKC"/>
<dbReference type="InterPro" id="IPR032794">
    <property type="entry name" value="LINES_N"/>
</dbReference>
<dbReference type="PANTHER" id="PTHR16057:SF1">
    <property type="entry name" value="PROTEIN LINES HOMOLOG 1"/>
    <property type="match status" value="1"/>
</dbReference>
<dbReference type="PANTHER" id="PTHR16057">
    <property type="entry name" value="WINS1, 2 PROTEIN"/>
    <property type="match status" value="1"/>
</dbReference>
<evidence type="ECO:0000256" key="1">
    <source>
        <dbReference type="SAM" id="MobiDB-lite"/>
    </source>
</evidence>